<dbReference type="GO" id="GO:0050479">
    <property type="term" value="F:glyceryl-ether monooxygenase activity"/>
    <property type="evidence" value="ECO:0007669"/>
    <property type="project" value="TreeGrafter"/>
</dbReference>
<keyword evidence="3 7" id="KW-1133">Transmembrane helix</keyword>
<dbReference type="InterPro" id="IPR006694">
    <property type="entry name" value="Fatty_acid_hydroxylase"/>
</dbReference>
<dbReference type="GO" id="GO:0016020">
    <property type="term" value="C:membrane"/>
    <property type="evidence" value="ECO:0007669"/>
    <property type="project" value="GOC"/>
</dbReference>
<reference evidence="9 10" key="1">
    <citation type="submission" date="2017-06" db="EMBL/GenBank/DDBJ databases">
        <title>A platform for efficient transgenesis in Macrostomum lignano, a flatworm model organism for stem cell research.</title>
        <authorList>
            <person name="Berezikov E."/>
        </authorList>
    </citation>
    <scope>NUCLEOTIDE SEQUENCE [LARGE SCALE GENOMIC DNA]</scope>
    <source>
        <strain evidence="9">DV1</strain>
        <tissue evidence="9">Whole organism</tissue>
    </source>
</reference>
<feature type="transmembrane region" description="Helical" evidence="7">
    <location>
        <begin position="487"/>
        <end position="513"/>
    </location>
</feature>
<keyword evidence="6 7" id="KW-0472">Membrane</keyword>
<evidence type="ECO:0000259" key="8">
    <source>
        <dbReference type="Pfam" id="PF04116"/>
    </source>
</evidence>
<accession>A0A267H837</accession>
<dbReference type="Pfam" id="PF04116">
    <property type="entry name" value="FA_hydroxylase"/>
    <property type="match status" value="1"/>
</dbReference>
<dbReference type="PANTHER" id="PTHR21624:SF1">
    <property type="entry name" value="ALKYLGLYCEROL MONOOXYGENASE"/>
    <property type="match status" value="1"/>
</dbReference>
<dbReference type="STRING" id="282301.A0A267H837"/>
<evidence type="ECO:0000256" key="7">
    <source>
        <dbReference type="SAM" id="Phobius"/>
    </source>
</evidence>
<protein>
    <recommendedName>
        <fullName evidence="8">Fatty acid hydroxylase domain-containing protein</fullName>
    </recommendedName>
</protein>
<sequence>GRTQSHRQKQTEVCNRARRLISSRADKELSAVDKIRQLKALSTCYLAKLDNLCAFSPMAANISTRDAWLMDPHLVDPVIGVRRLLYLVTPAETTFEAVNSVPNLIDESVPYFLLLIGLEYAILTLKGRNKSMPINDSLISLTMGIFSQLPLLFTRSVEVSVYLWIWENCRLVDIPVESTLAWFATLMGVDFCFYWVHRATHEVNLIWASHQVHHSSERFNLTTALRQPVLQRYLVWILYTPLALILPPQLFATHLQLNMIYQFWIHTETIPKLPEPIEFVFNTPSHHRVHHGRNAYCIDRNYGGVFILFDRLFGTFRAERDNEPPVFGLVTPESQFDPLSLQLDHLKQLAQSVRLPYLSWTDRLKLLVYGPSWQPGTAARLGPGIYPEIRYPVRPLNPRVPSWTTAYATVHFIAALAGYGFLTAHRSQPLLLLVGCAVIVWALTGVARTLEDRVGLELTAKRELLRCSVTAAVCALMQPWLCAISRSLLIALYSASAAMWLGLGTQSCFLALASSEKIY</sequence>
<evidence type="ECO:0000256" key="4">
    <source>
        <dbReference type="ARBA" id="ARBA00023002"/>
    </source>
</evidence>
<evidence type="ECO:0000256" key="2">
    <source>
        <dbReference type="ARBA" id="ARBA00022692"/>
    </source>
</evidence>
<comment type="caution">
    <text evidence="9">The sequence shown here is derived from an EMBL/GenBank/DDBJ whole genome shotgun (WGS) entry which is preliminary data.</text>
</comment>
<dbReference type="EMBL" id="NIVC01000010">
    <property type="protein sequence ID" value="PAA94458.1"/>
    <property type="molecule type" value="Genomic_DNA"/>
</dbReference>
<dbReference type="PANTHER" id="PTHR21624">
    <property type="entry name" value="STEROL DESATURASE-RELATED PROTEIN"/>
    <property type="match status" value="1"/>
</dbReference>
<comment type="subcellular location">
    <subcellularLocation>
        <location evidence="1">Endomembrane system</location>
        <topology evidence="1">Multi-pass membrane protein</topology>
    </subcellularLocation>
</comment>
<feature type="domain" description="Fatty acid hydroxylase" evidence="8">
    <location>
        <begin position="183"/>
        <end position="315"/>
    </location>
</feature>
<feature type="non-terminal residue" evidence="9">
    <location>
        <position position="1"/>
    </location>
</feature>
<evidence type="ECO:0000256" key="3">
    <source>
        <dbReference type="ARBA" id="ARBA00022989"/>
    </source>
</evidence>
<dbReference type="GO" id="GO:0005506">
    <property type="term" value="F:iron ion binding"/>
    <property type="evidence" value="ECO:0007669"/>
    <property type="project" value="InterPro"/>
</dbReference>
<dbReference type="AlphaFoldDB" id="A0A267H837"/>
<proteinExistence type="predicted"/>
<evidence type="ECO:0000256" key="5">
    <source>
        <dbReference type="ARBA" id="ARBA00023098"/>
    </source>
</evidence>
<name>A0A267H837_9PLAT</name>
<dbReference type="GO" id="GO:0008610">
    <property type="term" value="P:lipid biosynthetic process"/>
    <property type="evidence" value="ECO:0007669"/>
    <property type="project" value="InterPro"/>
</dbReference>
<dbReference type="InterPro" id="IPR051689">
    <property type="entry name" value="Sterol_desaturase/TMEM195"/>
</dbReference>
<keyword evidence="4" id="KW-0560">Oxidoreductase</keyword>
<organism evidence="9 10">
    <name type="scientific">Macrostomum lignano</name>
    <dbReference type="NCBI Taxonomy" id="282301"/>
    <lineage>
        <taxon>Eukaryota</taxon>
        <taxon>Metazoa</taxon>
        <taxon>Spiralia</taxon>
        <taxon>Lophotrochozoa</taxon>
        <taxon>Platyhelminthes</taxon>
        <taxon>Rhabditophora</taxon>
        <taxon>Macrostomorpha</taxon>
        <taxon>Macrostomida</taxon>
        <taxon>Macrostomidae</taxon>
        <taxon>Macrostomum</taxon>
    </lineage>
</organism>
<gene>
    <name evidence="9" type="ORF">BOX15_Mlig007612g1</name>
</gene>
<keyword evidence="10" id="KW-1185">Reference proteome</keyword>
<feature type="transmembrane region" description="Helical" evidence="7">
    <location>
        <begin position="430"/>
        <end position="451"/>
    </location>
</feature>
<feature type="transmembrane region" description="Helical" evidence="7">
    <location>
        <begin position="404"/>
        <end position="424"/>
    </location>
</feature>
<evidence type="ECO:0000256" key="6">
    <source>
        <dbReference type="ARBA" id="ARBA00023136"/>
    </source>
</evidence>
<dbReference type="Proteomes" id="UP000215902">
    <property type="component" value="Unassembled WGS sequence"/>
</dbReference>
<dbReference type="GO" id="GO:0005783">
    <property type="term" value="C:endoplasmic reticulum"/>
    <property type="evidence" value="ECO:0007669"/>
    <property type="project" value="TreeGrafter"/>
</dbReference>
<keyword evidence="2 7" id="KW-0812">Transmembrane</keyword>
<evidence type="ECO:0000313" key="9">
    <source>
        <dbReference type="EMBL" id="PAA94458.1"/>
    </source>
</evidence>
<dbReference type="OrthoDB" id="6354873at2759"/>
<dbReference type="GO" id="GO:0006643">
    <property type="term" value="P:membrane lipid metabolic process"/>
    <property type="evidence" value="ECO:0007669"/>
    <property type="project" value="TreeGrafter"/>
</dbReference>
<evidence type="ECO:0000313" key="10">
    <source>
        <dbReference type="Proteomes" id="UP000215902"/>
    </source>
</evidence>
<evidence type="ECO:0000256" key="1">
    <source>
        <dbReference type="ARBA" id="ARBA00004127"/>
    </source>
</evidence>
<keyword evidence="5" id="KW-0443">Lipid metabolism</keyword>